<reference evidence="9" key="1">
    <citation type="journal article" date="2021" name="Nat. Microbiol.">
        <title>Cocultivation of an ultrasmall environmental parasitic bacterium with lytic ability against bacteria associated with wastewater foams.</title>
        <authorList>
            <person name="Batinovic S."/>
            <person name="Rose J.J.A."/>
            <person name="Ratcliffe J."/>
            <person name="Seviour R.J."/>
            <person name="Petrovski S."/>
        </authorList>
    </citation>
    <scope>NUCLEOTIDE SEQUENCE</scope>
    <source>
        <strain evidence="9">CON44</strain>
    </source>
</reference>
<keyword evidence="5 8" id="KW-1133">Transmembrane helix</keyword>
<evidence type="ECO:0000256" key="1">
    <source>
        <dbReference type="ARBA" id="ARBA00004651"/>
    </source>
</evidence>
<comment type="similarity">
    <text evidence="2">Belongs to the DoxX family.</text>
</comment>
<evidence type="ECO:0000256" key="2">
    <source>
        <dbReference type="ARBA" id="ARBA00006679"/>
    </source>
</evidence>
<evidence type="ECO:0000256" key="4">
    <source>
        <dbReference type="ARBA" id="ARBA00022692"/>
    </source>
</evidence>
<dbReference type="GO" id="GO:0005886">
    <property type="term" value="C:plasma membrane"/>
    <property type="evidence" value="ECO:0007669"/>
    <property type="project" value="UniProtKB-SubCell"/>
</dbReference>
<proteinExistence type="inferred from homology"/>
<feature type="region of interest" description="Disordered" evidence="7">
    <location>
        <begin position="94"/>
        <end position="217"/>
    </location>
</feature>
<dbReference type="Pfam" id="PF07681">
    <property type="entry name" value="DoxX"/>
    <property type="match status" value="1"/>
</dbReference>
<comment type="subcellular location">
    <subcellularLocation>
        <location evidence="1">Cell membrane</location>
        <topology evidence="1">Multi-pass membrane protein</topology>
    </subcellularLocation>
</comment>
<feature type="region of interest" description="Disordered" evidence="7">
    <location>
        <begin position="254"/>
        <end position="299"/>
    </location>
</feature>
<evidence type="ECO:0000256" key="6">
    <source>
        <dbReference type="ARBA" id="ARBA00023136"/>
    </source>
</evidence>
<keyword evidence="4 8" id="KW-0812">Transmembrane</keyword>
<feature type="transmembrane region" description="Helical" evidence="8">
    <location>
        <begin position="360"/>
        <end position="381"/>
    </location>
</feature>
<feature type="transmembrane region" description="Helical" evidence="8">
    <location>
        <begin position="388"/>
        <end position="411"/>
    </location>
</feature>
<evidence type="ECO:0000256" key="7">
    <source>
        <dbReference type="SAM" id="MobiDB-lite"/>
    </source>
</evidence>
<keyword evidence="6 8" id="KW-0472">Membrane</keyword>
<dbReference type="AlphaFoldDB" id="A0A857L0L2"/>
<accession>A0A857L0L2</accession>
<name>A0A857L0L2_9ACTN</name>
<protein>
    <submittedName>
        <fullName evidence="9">DoxX family membrane protein</fullName>
    </submittedName>
</protein>
<feature type="compositionally biased region" description="Acidic residues" evidence="7">
    <location>
        <begin position="273"/>
        <end position="293"/>
    </location>
</feature>
<feature type="transmembrane region" description="Helical" evidence="8">
    <location>
        <begin position="417"/>
        <end position="440"/>
    </location>
</feature>
<dbReference type="EMBL" id="CP045810">
    <property type="protein sequence ID" value="QHN40402.1"/>
    <property type="molecule type" value="Genomic_DNA"/>
</dbReference>
<evidence type="ECO:0000256" key="3">
    <source>
        <dbReference type="ARBA" id="ARBA00022475"/>
    </source>
</evidence>
<dbReference type="InterPro" id="IPR051907">
    <property type="entry name" value="DoxX-like_oxidoreductase"/>
</dbReference>
<evidence type="ECO:0000256" key="5">
    <source>
        <dbReference type="ARBA" id="ARBA00022989"/>
    </source>
</evidence>
<organism evidence="9">
    <name type="scientific">Gordonia amarae</name>
    <dbReference type="NCBI Taxonomy" id="36821"/>
    <lineage>
        <taxon>Bacteria</taxon>
        <taxon>Bacillati</taxon>
        <taxon>Actinomycetota</taxon>
        <taxon>Actinomycetes</taxon>
        <taxon>Mycobacteriales</taxon>
        <taxon>Gordoniaceae</taxon>
        <taxon>Gordonia</taxon>
    </lineage>
</organism>
<dbReference type="PANTHER" id="PTHR33452:SF1">
    <property type="entry name" value="INNER MEMBRANE PROTEIN YPHA-RELATED"/>
    <property type="match status" value="1"/>
</dbReference>
<feature type="compositionally biased region" description="Basic and acidic residues" evidence="7">
    <location>
        <begin position="15"/>
        <end position="38"/>
    </location>
</feature>
<dbReference type="PANTHER" id="PTHR33452">
    <property type="entry name" value="OXIDOREDUCTASE CATD-RELATED"/>
    <property type="match status" value="1"/>
</dbReference>
<feature type="compositionally biased region" description="Low complexity" evidence="7">
    <location>
        <begin position="202"/>
        <end position="216"/>
    </location>
</feature>
<feature type="compositionally biased region" description="Low complexity" evidence="7">
    <location>
        <begin position="254"/>
        <end position="272"/>
    </location>
</feature>
<gene>
    <name evidence="9" type="ORF">GII30_15725</name>
</gene>
<dbReference type="InterPro" id="IPR032808">
    <property type="entry name" value="DoxX"/>
</dbReference>
<keyword evidence="3" id="KW-1003">Cell membrane</keyword>
<feature type="region of interest" description="Disordered" evidence="7">
    <location>
        <begin position="1"/>
        <end position="63"/>
    </location>
</feature>
<feature type="transmembrane region" description="Helical" evidence="8">
    <location>
        <begin position="452"/>
        <end position="472"/>
    </location>
</feature>
<sequence length="485" mass="49855">MCSANDQRIGAVSVDDGRPHPEAGPDRVEDREEERPSATDEGAAPPSAMTGPPAPAAVASQGRWSRWAPVVARLMNRRSVRGMPPVAAPLTTRASSAALVTPERADTDEPLVEVPDSAEQLTRDMPPGPTEPAEVPGLSDPAGVADPTDAVDCCSPVESAGSIPVEQVEGPASDDQVEQFVQVEPVMESVPAEQVEQSVPGESAEQPAQAEQSQYSTPVDYSGEWAWAEPVVYEFPAEPEVPPAVAVTSPMPVAAAPETAEESAPVGGNEPADSADAENEADAEQETAAQEEADPVHTPPRRALDIGLLILRVAVGAAALMHGLQKLVGVWDGPGLNGFESILANAPDPSIGFDGSATGWLAPLGAIAETAGGALLIVGLVSPVAASTVLGVLVVGALYRVTLAGGLWYFADGHGGIEYSVLLIGASLVILLLGPGRFALDYGRGWTTHPKWGSWALAVLGIGAAVALWVVFNGTNPLGSPGNPG</sequence>
<evidence type="ECO:0000313" key="9">
    <source>
        <dbReference type="EMBL" id="QHN40402.1"/>
    </source>
</evidence>
<evidence type="ECO:0000256" key="8">
    <source>
        <dbReference type="SAM" id="Phobius"/>
    </source>
</evidence>